<reference evidence="3" key="1">
    <citation type="submission" date="2015-07" db="EMBL/GenBank/DDBJ databases">
        <title>Genome Of Nitrogen-Fixing Cyanobacterium Nostoc piscinale CENA21 From Solimoes/Amazon River Floodplain Sediments And Comparative Genomics To Uncover Biosynthetic Natural Products Potential.</title>
        <authorList>
            <person name="Leao T.F."/>
            <person name="Leao P.N."/>
            <person name="Guimaraes P.I."/>
            <person name="de Melo A.G.C."/>
            <person name="Ramos R.T.J."/>
            <person name="Silva A."/>
            <person name="Fiore M.F."/>
            <person name="Schneider M.P.C."/>
        </authorList>
    </citation>
    <scope>NUCLEOTIDE SEQUENCE [LARGE SCALE GENOMIC DNA]</scope>
    <source>
        <strain evidence="3">CENA21</strain>
    </source>
</reference>
<proteinExistence type="predicted"/>
<evidence type="ECO:0000313" key="2">
    <source>
        <dbReference type="EMBL" id="ALF52705.1"/>
    </source>
</evidence>
<dbReference type="InterPro" id="IPR036770">
    <property type="entry name" value="Ankyrin_rpt-contain_sf"/>
</dbReference>
<dbReference type="PATRIC" id="fig|224013.5.peg.1780"/>
<dbReference type="STRING" id="224013.ACX27_07320"/>
<organism evidence="2 3">
    <name type="scientific">Nostoc piscinale CENA21</name>
    <dbReference type="NCBI Taxonomy" id="224013"/>
    <lineage>
        <taxon>Bacteria</taxon>
        <taxon>Bacillati</taxon>
        <taxon>Cyanobacteriota</taxon>
        <taxon>Cyanophyceae</taxon>
        <taxon>Nostocales</taxon>
        <taxon>Nostocaceae</taxon>
        <taxon>Nostoc</taxon>
    </lineage>
</organism>
<dbReference type="AlphaFoldDB" id="A0A0M5MGK4"/>
<evidence type="ECO:0000256" key="1">
    <source>
        <dbReference type="PROSITE-ProRule" id="PRU00023"/>
    </source>
</evidence>
<feature type="repeat" description="ANK" evidence="1">
    <location>
        <begin position="73"/>
        <end position="105"/>
    </location>
</feature>
<dbReference type="Pfam" id="PF12796">
    <property type="entry name" value="Ank_2"/>
    <property type="match status" value="1"/>
</dbReference>
<sequence length="167" mass="18528">MDKDILDTSGLGKDLIRAINQDDSRTALDILHQVSFPKSSYYLTLALTRTTAKANHTVSVTLTKAGADVNGVNDSIPLINAVLSRQYDLVRYLLENGADTERQDENSHTALMHAVFNQDIEAIMLLIEAGASCQTKTYDGVTAQDIAERQNEPSILEYLRHHQINDQ</sequence>
<dbReference type="PANTHER" id="PTHR46224:SF64">
    <property type="entry name" value="IQ MOTIF AND ANKYRIN REPEAT DOMAIN-CONTAINING PROTEIN 1"/>
    <property type="match status" value="1"/>
</dbReference>
<gene>
    <name evidence="2" type="ORF">ACX27_07320</name>
</gene>
<dbReference type="SUPFAM" id="SSF48403">
    <property type="entry name" value="Ankyrin repeat"/>
    <property type="match status" value="1"/>
</dbReference>
<evidence type="ECO:0000313" key="3">
    <source>
        <dbReference type="Proteomes" id="UP000062645"/>
    </source>
</evidence>
<dbReference type="PROSITE" id="PS50088">
    <property type="entry name" value="ANK_REPEAT"/>
    <property type="match status" value="1"/>
</dbReference>
<dbReference type="SMART" id="SM00248">
    <property type="entry name" value="ANK"/>
    <property type="match status" value="2"/>
</dbReference>
<dbReference type="EMBL" id="CP012036">
    <property type="protein sequence ID" value="ALF52705.1"/>
    <property type="molecule type" value="Genomic_DNA"/>
</dbReference>
<dbReference type="InterPro" id="IPR051616">
    <property type="entry name" value="Cul2-RING_E3_ligase_SR"/>
</dbReference>
<dbReference type="KEGG" id="npz:ACX27_07320"/>
<dbReference type="InterPro" id="IPR002110">
    <property type="entry name" value="Ankyrin_rpt"/>
</dbReference>
<reference evidence="2 3" key="2">
    <citation type="journal article" date="2016" name="Genome Announc.">
        <title>Draft Genome Sequence of the N2-Fixing Cyanobacterium Nostoc piscinale CENA21, Isolated from the Brazilian Amazon Floodplain.</title>
        <authorList>
            <person name="Leao T."/>
            <person name="Guimaraes P.I."/>
            <person name="de Melo A.G."/>
            <person name="Ramos R.T."/>
            <person name="Leao P.N."/>
            <person name="Silva A."/>
            <person name="Fiore M.F."/>
            <person name="Schneider M.P."/>
        </authorList>
    </citation>
    <scope>NUCLEOTIDE SEQUENCE [LARGE SCALE GENOMIC DNA]</scope>
    <source>
        <strain evidence="2 3">CENA21</strain>
    </source>
</reference>
<name>A0A0M5MGK4_9NOSO</name>
<dbReference type="PROSITE" id="PS50297">
    <property type="entry name" value="ANK_REP_REGION"/>
    <property type="match status" value="1"/>
</dbReference>
<protein>
    <submittedName>
        <fullName evidence="2">Uncharacterized protein</fullName>
    </submittedName>
</protein>
<keyword evidence="1" id="KW-0040">ANK repeat</keyword>
<accession>A0A0M5MGK4</accession>
<keyword evidence="3" id="KW-1185">Reference proteome</keyword>
<dbReference type="Proteomes" id="UP000062645">
    <property type="component" value="Chromosome"/>
</dbReference>
<dbReference type="PANTHER" id="PTHR46224">
    <property type="entry name" value="ANKYRIN REPEAT FAMILY PROTEIN"/>
    <property type="match status" value="1"/>
</dbReference>
<dbReference type="Gene3D" id="1.25.40.20">
    <property type="entry name" value="Ankyrin repeat-containing domain"/>
    <property type="match status" value="1"/>
</dbReference>